<organism evidence="8 9">
    <name type="scientific">Arcanobacterium canis</name>
    <dbReference type="NCBI Taxonomy" id="999183"/>
    <lineage>
        <taxon>Bacteria</taxon>
        <taxon>Bacillati</taxon>
        <taxon>Actinomycetota</taxon>
        <taxon>Actinomycetes</taxon>
        <taxon>Actinomycetales</taxon>
        <taxon>Actinomycetaceae</taxon>
        <taxon>Arcanobacterium</taxon>
    </lineage>
</organism>
<protein>
    <recommendedName>
        <fullName evidence="10">Translocase</fullName>
    </recommendedName>
</protein>
<dbReference type="Proteomes" id="UP001215216">
    <property type="component" value="Chromosome"/>
</dbReference>
<dbReference type="PRINTS" id="PR01506">
    <property type="entry name" value="TATBPROTEIN"/>
</dbReference>
<keyword evidence="4" id="KW-0653">Protein transport</keyword>
<evidence type="ECO:0000256" key="1">
    <source>
        <dbReference type="ARBA" id="ARBA00004167"/>
    </source>
</evidence>
<reference evidence="8 9" key="1">
    <citation type="submission" date="2023-03" db="EMBL/GenBank/DDBJ databases">
        <title>Complete genome of Arcanobacterium canis strain DSM 25104 isolated in 2010 from a canine otitis externa in Germany.</title>
        <authorList>
            <person name="Borowiak M."/>
            <person name="Kreitlow A."/>
            <person name="Malorny B."/>
            <person name="Laemmler C."/>
            <person name="Prenger-Berninghoff E."/>
            <person name="Ploetz M."/>
            <person name="Abdulmawjood A."/>
        </authorList>
    </citation>
    <scope>NUCLEOTIDE SEQUENCE [LARGE SCALE GENOMIC DNA]</scope>
    <source>
        <strain evidence="8 9">DSM 25104</strain>
    </source>
</reference>
<evidence type="ECO:0000313" key="9">
    <source>
        <dbReference type="Proteomes" id="UP001215216"/>
    </source>
</evidence>
<evidence type="ECO:0000256" key="5">
    <source>
        <dbReference type="ARBA" id="ARBA00022989"/>
    </source>
</evidence>
<keyword evidence="3" id="KW-0812">Transmembrane</keyword>
<evidence type="ECO:0000313" key="8">
    <source>
        <dbReference type="EMBL" id="WFM84114.1"/>
    </source>
</evidence>
<keyword evidence="2" id="KW-0813">Transport</keyword>
<evidence type="ECO:0000256" key="7">
    <source>
        <dbReference type="ARBA" id="ARBA00023136"/>
    </source>
</evidence>
<dbReference type="InterPro" id="IPR003369">
    <property type="entry name" value="TatA/B/E"/>
</dbReference>
<gene>
    <name evidence="8" type="ORF">P7079_03835</name>
</gene>
<evidence type="ECO:0008006" key="10">
    <source>
        <dbReference type="Google" id="ProtNLM"/>
    </source>
</evidence>
<name>A0ABY8G016_9ACTO</name>
<dbReference type="Pfam" id="PF02416">
    <property type="entry name" value="TatA_B_E"/>
    <property type="match status" value="1"/>
</dbReference>
<evidence type="ECO:0000256" key="3">
    <source>
        <dbReference type="ARBA" id="ARBA00022692"/>
    </source>
</evidence>
<keyword evidence="9" id="KW-1185">Reference proteome</keyword>
<sequence length="110" mass="12128">MFGISGTEFIILLIVGVIVLGPSRAAQAILALQRAIEKARGWSAQLREQTAQYRQAGDSTTGDLNDALSAFSPRGLDPRRMIKDAVAEEMQLWLKETKLDQIPSTTQKEK</sequence>
<keyword evidence="5" id="KW-1133">Transmembrane helix</keyword>
<comment type="subcellular location">
    <subcellularLocation>
        <location evidence="1">Membrane</location>
        <topology evidence="1">Single-pass membrane protein</topology>
    </subcellularLocation>
</comment>
<keyword evidence="7" id="KW-0472">Membrane</keyword>
<evidence type="ECO:0000256" key="6">
    <source>
        <dbReference type="ARBA" id="ARBA00023010"/>
    </source>
</evidence>
<dbReference type="RefSeq" id="WP_278013509.1">
    <property type="nucleotide sequence ID" value="NZ_CP121208.1"/>
</dbReference>
<proteinExistence type="predicted"/>
<dbReference type="EMBL" id="CP121208">
    <property type="protein sequence ID" value="WFM84114.1"/>
    <property type="molecule type" value="Genomic_DNA"/>
</dbReference>
<evidence type="ECO:0000256" key="4">
    <source>
        <dbReference type="ARBA" id="ARBA00022927"/>
    </source>
</evidence>
<accession>A0ABY8G016</accession>
<keyword evidence="6" id="KW-0811">Translocation</keyword>
<evidence type="ECO:0000256" key="2">
    <source>
        <dbReference type="ARBA" id="ARBA00022448"/>
    </source>
</evidence>